<evidence type="ECO:0000256" key="2">
    <source>
        <dbReference type="ARBA" id="ARBA00023242"/>
    </source>
</evidence>
<comment type="caution">
    <text evidence="4">The sequence shown here is derived from an EMBL/GenBank/DDBJ whole genome shotgun (WGS) entry which is preliminary data.</text>
</comment>
<sequence length="516" mass="58495">MKSTCQITASDDGLHSHSDTPLPAEPTFSPQNAFQDEAFIHDGIAVPRGAPTNVNTPPAGSRLEKTVSHQITASGSFPATSPGSVIHPRTPFRGFSDLGLGTTPALQDSPETHISIPSPEEERYSVRVPRKVNISVDDSAVFDFYLEQTGVWLDIVSPDQCFAQAVPRLALSSPVLYYSCLAYAARALHLRGRNSRTRADYYHGKAIGLLIPLLDSKAPMEILLATTVLLRMSEQFSEPEEDAQCHMNGAFSLFASSESQWPPDRVDVQGVAFWIFVRQSLRICFLFEQECRFDLSIVDSSKMLSPARDEVWTNRMTYLLAKVCSVCWTSLPSNASLEQQLDALETEINSWRQALPETFKPWYYHHSQSEPFPTIRYLSRWHAIGWQQYYTAKTMLAVYRQKYQVQNTYHDINSYLNLYPTLQSKVLVPARLTCGVVFSDKDIGSNINGAHLAYWCGQFFTGREEQRKMLEWLKESMERVQWPNRTCIERLQKVWGRRSDKGDADRDDNVNSPPFV</sequence>
<dbReference type="GO" id="GO:0003700">
    <property type="term" value="F:DNA-binding transcription factor activity"/>
    <property type="evidence" value="ECO:0007669"/>
    <property type="project" value="TreeGrafter"/>
</dbReference>
<proteinExistence type="predicted"/>
<protein>
    <recommendedName>
        <fullName evidence="6">Transcription factor domain-containing protein</fullName>
    </recommendedName>
</protein>
<gene>
    <name evidence="4" type="ORF">H2200_002575</name>
</gene>
<dbReference type="InterPro" id="IPR021858">
    <property type="entry name" value="Fun_TF"/>
</dbReference>
<dbReference type="EMBL" id="JAPDRK010000003">
    <property type="protein sequence ID" value="KAJ9614439.1"/>
    <property type="molecule type" value="Genomic_DNA"/>
</dbReference>
<evidence type="ECO:0000256" key="3">
    <source>
        <dbReference type="SAM" id="MobiDB-lite"/>
    </source>
</evidence>
<accession>A0AA39CN64</accession>
<comment type="subcellular location">
    <subcellularLocation>
        <location evidence="1">Nucleus</location>
    </subcellularLocation>
</comment>
<dbReference type="AlphaFoldDB" id="A0AA39CN64"/>
<dbReference type="PANTHER" id="PTHR37534">
    <property type="entry name" value="TRANSCRIPTIONAL ACTIVATOR PROTEIN UGA3"/>
    <property type="match status" value="1"/>
</dbReference>
<dbReference type="Proteomes" id="UP001172673">
    <property type="component" value="Unassembled WGS sequence"/>
</dbReference>
<dbReference type="Pfam" id="PF11951">
    <property type="entry name" value="Fungal_trans_2"/>
    <property type="match status" value="1"/>
</dbReference>
<reference evidence="4" key="1">
    <citation type="submission" date="2022-10" db="EMBL/GenBank/DDBJ databases">
        <title>Culturing micro-colonial fungi from biological soil crusts in the Mojave desert and describing Neophaeococcomyces mojavensis, and introducing the new genera and species Taxawa tesnikishii.</title>
        <authorList>
            <person name="Kurbessoian T."/>
            <person name="Stajich J.E."/>
        </authorList>
    </citation>
    <scope>NUCLEOTIDE SEQUENCE</scope>
    <source>
        <strain evidence="4">TK_41</strain>
    </source>
</reference>
<dbReference type="GO" id="GO:0005634">
    <property type="term" value="C:nucleus"/>
    <property type="evidence" value="ECO:0007669"/>
    <property type="project" value="UniProtKB-SubCell"/>
</dbReference>
<evidence type="ECO:0008006" key="6">
    <source>
        <dbReference type="Google" id="ProtNLM"/>
    </source>
</evidence>
<dbReference type="GO" id="GO:0045944">
    <property type="term" value="P:positive regulation of transcription by RNA polymerase II"/>
    <property type="evidence" value="ECO:0007669"/>
    <property type="project" value="TreeGrafter"/>
</dbReference>
<evidence type="ECO:0000256" key="1">
    <source>
        <dbReference type="ARBA" id="ARBA00004123"/>
    </source>
</evidence>
<keyword evidence="5" id="KW-1185">Reference proteome</keyword>
<organism evidence="4 5">
    <name type="scientific">Cladophialophora chaetospira</name>
    <dbReference type="NCBI Taxonomy" id="386627"/>
    <lineage>
        <taxon>Eukaryota</taxon>
        <taxon>Fungi</taxon>
        <taxon>Dikarya</taxon>
        <taxon>Ascomycota</taxon>
        <taxon>Pezizomycotina</taxon>
        <taxon>Eurotiomycetes</taxon>
        <taxon>Chaetothyriomycetidae</taxon>
        <taxon>Chaetothyriales</taxon>
        <taxon>Herpotrichiellaceae</taxon>
        <taxon>Cladophialophora</taxon>
    </lineage>
</organism>
<dbReference type="CDD" id="cd12148">
    <property type="entry name" value="fungal_TF_MHR"/>
    <property type="match status" value="1"/>
</dbReference>
<evidence type="ECO:0000313" key="5">
    <source>
        <dbReference type="Proteomes" id="UP001172673"/>
    </source>
</evidence>
<name>A0AA39CN64_9EURO</name>
<dbReference type="GO" id="GO:0000976">
    <property type="term" value="F:transcription cis-regulatory region binding"/>
    <property type="evidence" value="ECO:0007669"/>
    <property type="project" value="TreeGrafter"/>
</dbReference>
<evidence type="ECO:0000313" key="4">
    <source>
        <dbReference type="EMBL" id="KAJ9614439.1"/>
    </source>
</evidence>
<keyword evidence="2" id="KW-0539">Nucleus</keyword>
<dbReference type="PANTHER" id="PTHR37534:SF2">
    <property type="entry name" value="N-ACETYLTRANSFERASE DOMAIN-CONTAINING PROTEIN"/>
    <property type="match status" value="1"/>
</dbReference>
<feature type="region of interest" description="Disordered" evidence="3">
    <location>
        <begin position="1"/>
        <end position="27"/>
    </location>
</feature>